<dbReference type="Proteomes" id="UP000199305">
    <property type="component" value="Unassembled WGS sequence"/>
</dbReference>
<evidence type="ECO:0000256" key="4">
    <source>
        <dbReference type="SAM" id="SignalP"/>
    </source>
</evidence>
<sequence>MRRLLPFLLVALSLYVSAQDSELDEATRTEDLEQPGGRLEDEISGFNIDQTISRTGHDFARYMNEYRSFHYPDSEYNLTIRERPSARWGNLIWITYNGKTLYRRFLRPSTTNVKQEAEQAAIQIHEIVQQEKIRQALEDNFDLGKDEF</sequence>
<dbReference type="InterPro" id="IPR018900">
    <property type="entry name" value="Curli_CsgE"/>
</dbReference>
<dbReference type="OrthoDB" id="6869495at2"/>
<dbReference type="AlphaFoldDB" id="A0A1G8XPD2"/>
<reference evidence="6" key="1">
    <citation type="submission" date="2016-10" db="EMBL/GenBank/DDBJ databases">
        <authorList>
            <person name="Varghese N."/>
            <person name="Submissions S."/>
        </authorList>
    </citation>
    <scope>NUCLEOTIDE SEQUENCE [LARGE SCALE GENOMIC DNA]</scope>
    <source>
        <strain evidence="6">CGMCC 1.10658</strain>
    </source>
</reference>
<name>A0A1G8XPD2_9GAMM</name>
<dbReference type="EMBL" id="FNFH01000002">
    <property type="protein sequence ID" value="SDJ92014.1"/>
    <property type="molecule type" value="Genomic_DNA"/>
</dbReference>
<organism evidence="5 6">
    <name type="scientific">Microbulbifer yueqingensis</name>
    <dbReference type="NCBI Taxonomy" id="658219"/>
    <lineage>
        <taxon>Bacteria</taxon>
        <taxon>Pseudomonadati</taxon>
        <taxon>Pseudomonadota</taxon>
        <taxon>Gammaproteobacteria</taxon>
        <taxon>Cellvibrionales</taxon>
        <taxon>Microbulbiferaceae</taxon>
        <taxon>Microbulbifer</taxon>
    </lineage>
</organism>
<evidence type="ECO:0000313" key="6">
    <source>
        <dbReference type="Proteomes" id="UP000199305"/>
    </source>
</evidence>
<dbReference type="STRING" id="658219.SAMN05216212_1171"/>
<evidence type="ECO:0000256" key="1">
    <source>
        <dbReference type="ARBA" id="ARBA00003989"/>
    </source>
</evidence>
<comment type="function">
    <text evidence="1">May be involved in the biogenesis of curli organelles.</text>
</comment>
<keyword evidence="3 4" id="KW-0732">Signal</keyword>
<protein>
    <recommendedName>
        <fullName evidence="2">Curli production assembly/transport component CsgE</fullName>
    </recommendedName>
</protein>
<dbReference type="Pfam" id="PF10627">
    <property type="entry name" value="CsgE"/>
    <property type="match status" value="1"/>
</dbReference>
<evidence type="ECO:0000256" key="2">
    <source>
        <dbReference type="ARBA" id="ARBA00014024"/>
    </source>
</evidence>
<evidence type="ECO:0000256" key="3">
    <source>
        <dbReference type="ARBA" id="ARBA00022729"/>
    </source>
</evidence>
<feature type="chain" id="PRO_5011661171" description="Curli production assembly/transport component CsgE" evidence="4">
    <location>
        <begin position="19"/>
        <end position="148"/>
    </location>
</feature>
<keyword evidence="6" id="KW-1185">Reference proteome</keyword>
<proteinExistence type="predicted"/>
<accession>A0A1G8XPD2</accession>
<evidence type="ECO:0000313" key="5">
    <source>
        <dbReference type="EMBL" id="SDJ92014.1"/>
    </source>
</evidence>
<gene>
    <name evidence="5" type="ORF">SAMN05216212_1171</name>
</gene>
<feature type="signal peptide" evidence="4">
    <location>
        <begin position="1"/>
        <end position="18"/>
    </location>
</feature>